<dbReference type="RefSeq" id="WP_285673245.1">
    <property type="nucleotide sequence ID" value="NZ_BSYI01000032.1"/>
</dbReference>
<dbReference type="InterPro" id="IPR006665">
    <property type="entry name" value="OmpA-like"/>
</dbReference>
<dbReference type="CDD" id="cd07185">
    <property type="entry name" value="OmpA_C-like"/>
    <property type="match status" value="1"/>
</dbReference>
<gene>
    <name evidence="8" type="ORF">LNKW23_34620</name>
</gene>
<protein>
    <recommendedName>
        <fullName evidence="7">OmpA-like domain-containing protein</fullName>
    </recommendedName>
</protein>
<reference evidence="8 9" key="1">
    <citation type="submission" date="2023-04" db="EMBL/GenBank/DDBJ databases">
        <title>Marinoamorphus aggregata gen. nov., sp. Nov., isolate from tissue of brittle star Ophioplocus japonicus.</title>
        <authorList>
            <person name="Kawano K."/>
            <person name="Sawayama S."/>
            <person name="Nakagawa S."/>
        </authorList>
    </citation>
    <scope>NUCLEOTIDE SEQUENCE [LARGE SCALE GENOMIC DNA]</scope>
    <source>
        <strain evidence="8 9">NKW23</strain>
    </source>
</reference>
<feature type="signal peptide" evidence="6">
    <location>
        <begin position="1"/>
        <end position="32"/>
    </location>
</feature>
<evidence type="ECO:0000256" key="4">
    <source>
        <dbReference type="PROSITE-ProRule" id="PRU00473"/>
    </source>
</evidence>
<sequence>MSIIRRPRIAVLAGLTLCLALLAGLGPRPAAAQGFERTYTLVFSECTQTSLGTFLDTTPRFRGFLDQRPINCGRTSCSYQYTSRISPNDLLQSLYGMIEGQGYRARIGVEGLRYAIICLPGRRSHPLAPPPQPEAGGFPAPKVPGYAEFETECGSVIDAAGDVLFNYDSAGIREDAAAVLSQIADRIRALDPVAIEITGHTDSRGSAAYNQQLSLRRAGSVAAFFRGPLRVVGPQFLVRGRGEREPRRPNRFADGSDNPQGRQANRRVEIFLRRVSGGPNCAPPPRGGPEGYRLYGEPLRGPGEPVYQYRRPKPRQSYPPVEPEQW</sequence>
<dbReference type="EMBL" id="BSYI01000032">
    <property type="protein sequence ID" value="GMG84247.1"/>
    <property type="molecule type" value="Genomic_DNA"/>
</dbReference>
<dbReference type="Proteomes" id="UP001239909">
    <property type="component" value="Unassembled WGS sequence"/>
</dbReference>
<evidence type="ECO:0000256" key="3">
    <source>
        <dbReference type="ARBA" id="ARBA00023237"/>
    </source>
</evidence>
<name>A0ABQ6LQI4_9RHOB</name>
<dbReference type="InterPro" id="IPR050330">
    <property type="entry name" value="Bact_OuterMem_StrucFunc"/>
</dbReference>
<comment type="subcellular location">
    <subcellularLocation>
        <location evidence="1">Cell outer membrane</location>
    </subcellularLocation>
</comment>
<accession>A0ABQ6LQI4</accession>
<evidence type="ECO:0000256" key="1">
    <source>
        <dbReference type="ARBA" id="ARBA00004442"/>
    </source>
</evidence>
<keyword evidence="3" id="KW-0998">Cell outer membrane</keyword>
<comment type="caution">
    <text evidence="8">The sequence shown here is derived from an EMBL/GenBank/DDBJ whole genome shotgun (WGS) entry which is preliminary data.</text>
</comment>
<dbReference type="PROSITE" id="PS51123">
    <property type="entry name" value="OMPA_2"/>
    <property type="match status" value="1"/>
</dbReference>
<evidence type="ECO:0000256" key="5">
    <source>
        <dbReference type="SAM" id="MobiDB-lite"/>
    </source>
</evidence>
<dbReference type="Gene3D" id="3.30.1330.60">
    <property type="entry name" value="OmpA-like domain"/>
    <property type="match status" value="1"/>
</dbReference>
<dbReference type="PANTHER" id="PTHR30329">
    <property type="entry name" value="STATOR ELEMENT OF FLAGELLAR MOTOR COMPLEX"/>
    <property type="match status" value="1"/>
</dbReference>
<proteinExistence type="predicted"/>
<organism evidence="8 9">
    <name type="scientific">Paralimibaculum aggregatum</name>
    <dbReference type="NCBI Taxonomy" id="3036245"/>
    <lineage>
        <taxon>Bacteria</taxon>
        <taxon>Pseudomonadati</taxon>
        <taxon>Pseudomonadota</taxon>
        <taxon>Alphaproteobacteria</taxon>
        <taxon>Rhodobacterales</taxon>
        <taxon>Paracoccaceae</taxon>
        <taxon>Paralimibaculum</taxon>
    </lineage>
</organism>
<dbReference type="SUPFAM" id="SSF103088">
    <property type="entry name" value="OmpA-like"/>
    <property type="match status" value="1"/>
</dbReference>
<keyword evidence="2 4" id="KW-0472">Membrane</keyword>
<keyword evidence="9" id="KW-1185">Reference proteome</keyword>
<evidence type="ECO:0000256" key="6">
    <source>
        <dbReference type="SAM" id="SignalP"/>
    </source>
</evidence>
<evidence type="ECO:0000256" key="2">
    <source>
        <dbReference type="ARBA" id="ARBA00023136"/>
    </source>
</evidence>
<dbReference type="PANTHER" id="PTHR30329:SF21">
    <property type="entry name" value="LIPOPROTEIN YIAD-RELATED"/>
    <property type="match status" value="1"/>
</dbReference>
<keyword evidence="6" id="KW-0732">Signal</keyword>
<evidence type="ECO:0000259" key="7">
    <source>
        <dbReference type="PROSITE" id="PS51123"/>
    </source>
</evidence>
<dbReference type="Pfam" id="PF00691">
    <property type="entry name" value="OmpA"/>
    <property type="match status" value="1"/>
</dbReference>
<evidence type="ECO:0000313" key="9">
    <source>
        <dbReference type="Proteomes" id="UP001239909"/>
    </source>
</evidence>
<dbReference type="PRINTS" id="PR01021">
    <property type="entry name" value="OMPADOMAIN"/>
</dbReference>
<evidence type="ECO:0000313" key="8">
    <source>
        <dbReference type="EMBL" id="GMG84247.1"/>
    </source>
</evidence>
<dbReference type="InterPro" id="IPR036737">
    <property type="entry name" value="OmpA-like_sf"/>
</dbReference>
<feature type="chain" id="PRO_5046187684" description="OmpA-like domain-containing protein" evidence="6">
    <location>
        <begin position="33"/>
        <end position="326"/>
    </location>
</feature>
<feature type="region of interest" description="Disordered" evidence="5">
    <location>
        <begin position="240"/>
        <end position="326"/>
    </location>
</feature>
<dbReference type="InterPro" id="IPR006664">
    <property type="entry name" value="OMP_bac"/>
</dbReference>
<feature type="domain" description="OmpA-like" evidence="7">
    <location>
        <begin position="152"/>
        <end position="276"/>
    </location>
</feature>